<protein>
    <submittedName>
        <fullName evidence="3">MCE family protein</fullName>
    </submittedName>
</protein>
<keyword evidence="4" id="KW-1185">Reference proteome</keyword>
<organism evidence="3 4">
    <name type="scientific">Okeania hirsuta</name>
    <dbReference type="NCBI Taxonomy" id="1458930"/>
    <lineage>
        <taxon>Bacteria</taxon>
        <taxon>Bacillati</taxon>
        <taxon>Cyanobacteriota</taxon>
        <taxon>Cyanophyceae</taxon>
        <taxon>Oscillatoriophycideae</taxon>
        <taxon>Oscillatoriales</taxon>
        <taxon>Microcoleaceae</taxon>
        <taxon>Okeania</taxon>
    </lineage>
</organism>
<dbReference type="Proteomes" id="UP000269154">
    <property type="component" value="Unassembled WGS sequence"/>
</dbReference>
<dbReference type="InterPro" id="IPR039342">
    <property type="entry name" value="TGD2-like"/>
</dbReference>
<dbReference type="InterPro" id="IPR003399">
    <property type="entry name" value="Mce/MlaD"/>
</dbReference>
<dbReference type="Pfam" id="PF02470">
    <property type="entry name" value="MlaD"/>
    <property type="match status" value="1"/>
</dbReference>
<dbReference type="PANTHER" id="PTHR34675">
    <property type="entry name" value="PROTEIN TRIGALACTOSYLDIACYLGLYCEROL 2, CHLOROPLASTIC"/>
    <property type="match status" value="1"/>
</dbReference>
<keyword evidence="1" id="KW-1133">Transmembrane helix</keyword>
<keyword evidence="1" id="KW-0812">Transmembrane</keyword>
<dbReference type="Gene3D" id="1.20.120.20">
    <property type="entry name" value="Apolipoprotein"/>
    <property type="match status" value="1"/>
</dbReference>
<sequence>MRSRTAREGSVGLLTLLGLGLFGVLVLWLKGVNLGQRSYKVIVEFESASGMELGTSVRYRGINVGQVVGIKPGPNGVDISLEIKPEDLIIPRDVFIQANTSSFIGTAVIDITPRGRIPESEISAGPLSSNCSEIIICNNDRLQGQAGVEIQQLLRAGIRLIDLYSDPELFSNVKIIAENTANASEEASKLAKQLADLSETIRGEMQGISQYLREDVDEITGILRAEVGGLTQTLEGEIGGLTNTLEGEIGGLTNTVERDLDSLTKTVEREVNEISNGIANVTKAMEESTAKVSEAAIASANSVEEVAKKVSLTAEQVNSIVNTNRSTLIATLDNIEKTTEELAVLMESLSPIVSDIERGELIGNLEILSANAVETSANLRDISTDLNSSTNIIMLQQTLDSARATFQNVQKMTSDLDDLTGDDRFRKSLKQIINGLGDLFSSTKQLEQQTRMAKNIETLLKDSRSSEVSKLTDLRE</sequence>
<dbReference type="RefSeq" id="WP_124143206.1">
    <property type="nucleotide sequence ID" value="NZ_CAWOKI010000330.1"/>
</dbReference>
<accession>A0A3N6PK01</accession>
<reference evidence="3 4" key="1">
    <citation type="journal article" date="2018" name="ACS Chem. Biol.">
        <title>Ketoreductase domain dysfunction expands chemodiversity: malyngamide biosynthesis in the cyanobacterium Okeania hirsuta.</title>
        <authorList>
            <person name="Moss N.A."/>
            <person name="Leao T."/>
            <person name="Rankin M."/>
            <person name="McCullough T.M."/>
            <person name="Qu P."/>
            <person name="Korobeynikov A."/>
            <person name="Smith J.L."/>
            <person name="Gerwick L."/>
            <person name="Gerwick W.H."/>
        </authorList>
    </citation>
    <scope>NUCLEOTIDE SEQUENCE [LARGE SCALE GENOMIC DNA]</scope>
    <source>
        <strain evidence="3 4">PAB10Feb10-1</strain>
    </source>
</reference>
<keyword evidence="1" id="KW-0472">Membrane</keyword>
<dbReference type="AlphaFoldDB" id="A0A3N6PK01"/>
<evidence type="ECO:0000313" key="4">
    <source>
        <dbReference type="Proteomes" id="UP000269154"/>
    </source>
</evidence>
<gene>
    <name evidence="3" type="ORF">D5R40_03535</name>
</gene>
<comment type="caution">
    <text evidence="3">The sequence shown here is derived from an EMBL/GenBank/DDBJ whole genome shotgun (WGS) entry which is preliminary data.</text>
</comment>
<feature type="domain" description="Mce/MlaD" evidence="2">
    <location>
        <begin position="38"/>
        <end position="113"/>
    </location>
</feature>
<dbReference type="EMBL" id="RCBY01000011">
    <property type="protein sequence ID" value="RQH53566.1"/>
    <property type="molecule type" value="Genomic_DNA"/>
</dbReference>
<evidence type="ECO:0000256" key="1">
    <source>
        <dbReference type="SAM" id="Phobius"/>
    </source>
</evidence>
<dbReference type="OrthoDB" id="460587at2"/>
<feature type="transmembrane region" description="Helical" evidence="1">
    <location>
        <begin position="12"/>
        <end position="29"/>
    </location>
</feature>
<dbReference type="SUPFAM" id="SSF58113">
    <property type="entry name" value="Apolipoprotein A-I"/>
    <property type="match status" value="1"/>
</dbReference>
<dbReference type="PANTHER" id="PTHR34675:SF1">
    <property type="entry name" value="PROTEIN TRIGALACTOSYLDIACYLGLYCEROL 2, CHLOROPLASTIC"/>
    <property type="match status" value="1"/>
</dbReference>
<proteinExistence type="predicted"/>
<name>A0A3N6PK01_9CYAN</name>
<evidence type="ECO:0000313" key="3">
    <source>
        <dbReference type="EMBL" id="RQH53566.1"/>
    </source>
</evidence>
<evidence type="ECO:0000259" key="2">
    <source>
        <dbReference type="Pfam" id="PF02470"/>
    </source>
</evidence>